<dbReference type="PROSITE" id="PS50404">
    <property type="entry name" value="GST_NTER"/>
    <property type="match status" value="1"/>
</dbReference>
<dbReference type="PROSITE" id="PS50405">
    <property type="entry name" value="GST_CTER"/>
    <property type="match status" value="1"/>
</dbReference>
<dbReference type="EMBL" id="JBBYHV010000001">
    <property type="protein sequence ID" value="MEL1249781.1"/>
    <property type="molecule type" value="Genomic_DNA"/>
</dbReference>
<dbReference type="InterPro" id="IPR036282">
    <property type="entry name" value="Glutathione-S-Trfase_C_sf"/>
</dbReference>
<dbReference type="SFLD" id="SFLDS00019">
    <property type="entry name" value="Glutathione_Transferase_(cytos"/>
    <property type="match status" value="1"/>
</dbReference>
<protein>
    <submittedName>
        <fullName evidence="3">Glutathione S-transferase family protein</fullName>
    </submittedName>
</protein>
<dbReference type="RefSeq" id="WP_341672307.1">
    <property type="nucleotide sequence ID" value="NZ_JBBYHV010000001.1"/>
</dbReference>
<dbReference type="Proteomes" id="UP001497045">
    <property type="component" value="Unassembled WGS sequence"/>
</dbReference>
<gene>
    <name evidence="3" type="ORF">AAEO60_03765</name>
</gene>
<dbReference type="Gene3D" id="1.20.1050.10">
    <property type="match status" value="1"/>
</dbReference>
<evidence type="ECO:0000259" key="1">
    <source>
        <dbReference type="PROSITE" id="PS50404"/>
    </source>
</evidence>
<feature type="domain" description="GST N-terminal" evidence="1">
    <location>
        <begin position="14"/>
        <end position="93"/>
    </location>
</feature>
<feature type="domain" description="GST C-terminal" evidence="2">
    <location>
        <begin position="96"/>
        <end position="221"/>
    </location>
</feature>
<dbReference type="SFLD" id="SFLDG00358">
    <property type="entry name" value="Main_(cytGST)"/>
    <property type="match status" value="1"/>
</dbReference>
<evidence type="ECO:0000313" key="3">
    <source>
        <dbReference type="EMBL" id="MEL1249781.1"/>
    </source>
</evidence>
<evidence type="ECO:0000313" key="4">
    <source>
        <dbReference type="Proteomes" id="UP001497045"/>
    </source>
</evidence>
<proteinExistence type="predicted"/>
<dbReference type="SUPFAM" id="SSF47616">
    <property type="entry name" value="GST C-terminal domain-like"/>
    <property type="match status" value="1"/>
</dbReference>
<comment type="caution">
    <text evidence="3">The sequence shown here is derived from an EMBL/GenBank/DDBJ whole genome shotgun (WGS) entry which is preliminary data.</text>
</comment>
<dbReference type="InterPro" id="IPR040079">
    <property type="entry name" value="Glutathione_S-Trfase"/>
</dbReference>
<dbReference type="InterPro" id="IPR010987">
    <property type="entry name" value="Glutathione-S-Trfase_C-like"/>
</dbReference>
<dbReference type="PANTHER" id="PTHR44051">
    <property type="entry name" value="GLUTATHIONE S-TRANSFERASE-RELATED"/>
    <property type="match status" value="1"/>
</dbReference>
<keyword evidence="4" id="KW-1185">Reference proteome</keyword>
<organism evidence="3 4">
    <name type="scientific">Aurantiacibacter gilvus</name>
    <dbReference type="NCBI Taxonomy" id="3139141"/>
    <lineage>
        <taxon>Bacteria</taxon>
        <taxon>Pseudomonadati</taxon>
        <taxon>Pseudomonadota</taxon>
        <taxon>Alphaproteobacteria</taxon>
        <taxon>Sphingomonadales</taxon>
        <taxon>Erythrobacteraceae</taxon>
        <taxon>Aurantiacibacter</taxon>
    </lineage>
</organism>
<dbReference type="InterPro" id="IPR004045">
    <property type="entry name" value="Glutathione_S-Trfase_N"/>
</dbReference>
<accession>A0ABU9IBI1</accession>
<dbReference type="CDD" id="cd03046">
    <property type="entry name" value="GST_N_GTT1_like"/>
    <property type="match status" value="1"/>
</dbReference>
<dbReference type="Pfam" id="PF02798">
    <property type="entry name" value="GST_N"/>
    <property type="match status" value="1"/>
</dbReference>
<dbReference type="InterPro" id="IPR036249">
    <property type="entry name" value="Thioredoxin-like_sf"/>
</dbReference>
<dbReference type="Gene3D" id="3.40.30.10">
    <property type="entry name" value="Glutaredoxin"/>
    <property type="match status" value="1"/>
</dbReference>
<dbReference type="SUPFAM" id="SSF52833">
    <property type="entry name" value="Thioredoxin-like"/>
    <property type="match status" value="1"/>
</dbReference>
<sequence length="221" mass="24775">MTENHTTQTVISAFNWVPDFARGNVRDLPVRWALEEIGRSYEVHLLDAKAPRGPDYVAWQPFDQVPALRDGEIEVFEAAAILLHLGEQDERLMPADPARRAKVTSWLFASINSVEPPVRNVSMMPLFYGEADWCAGAVDSLTPLAEKRLQRLSDALGEQDWIVGEFSIADIMLVFLLKTVGGETVTKFANLVDYVERGKARPAYARALQAQLDDFSEKVEL</sequence>
<reference evidence="3 4" key="1">
    <citation type="submission" date="2024-04" db="EMBL/GenBank/DDBJ databases">
        <title>Aurantiacibacter sp. DGU6 16S ribosomal RNA gene Genome sequencing and assembly.</title>
        <authorList>
            <person name="Park S."/>
        </authorList>
    </citation>
    <scope>NUCLEOTIDE SEQUENCE [LARGE SCALE GENOMIC DNA]</scope>
    <source>
        <strain evidence="3 4">DGU6</strain>
    </source>
</reference>
<dbReference type="PANTHER" id="PTHR44051:SF8">
    <property type="entry name" value="GLUTATHIONE S-TRANSFERASE GSTA"/>
    <property type="match status" value="1"/>
</dbReference>
<name>A0ABU9IBI1_9SPHN</name>
<evidence type="ECO:0000259" key="2">
    <source>
        <dbReference type="PROSITE" id="PS50405"/>
    </source>
</evidence>